<dbReference type="PROSITE" id="PS50943">
    <property type="entry name" value="HTH_CROC1"/>
    <property type="match status" value="1"/>
</dbReference>
<organism evidence="2 3">
    <name type="scientific">Lachnospira eligens</name>
    <dbReference type="NCBI Taxonomy" id="39485"/>
    <lineage>
        <taxon>Bacteria</taxon>
        <taxon>Bacillati</taxon>
        <taxon>Bacillota</taxon>
        <taxon>Clostridia</taxon>
        <taxon>Lachnospirales</taxon>
        <taxon>Lachnospiraceae</taxon>
        <taxon>Lachnospira</taxon>
    </lineage>
</organism>
<reference evidence="2 3" key="1">
    <citation type="submission" date="2018-08" db="EMBL/GenBank/DDBJ databases">
        <title>A genome reference for cultivated species of the human gut microbiota.</title>
        <authorList>
            <person name="Zou Y."/>
            <person name="Xue W."/>
            <person name="Luo G."/>
        </authorList>
    </citation>
    <scope>NUCLEOTIDE SEQUENCE [LARGE SCALE GENOMIC DNA]</scope>
    <source>
        <strain evidence="2 3">AM37-3BH</strain>
    </source>
</reference>
<evidence type="ECO:0000313" key="2">
    <source>
        <dbReference type="EMBL" id="RHC13591.1"/>
    </source>
</evidence>
<dbReference type="InterPro" id="IPR032758">
    <property type="entry name" value="MqsA/HigA-2"/>
</dbReference>
<dbReference type="RefSeq" id="WP_118362597.1">
    <property type="nucleotide sequence ID" value="NZ_QSHM01000005.1"/>
</dbReference>
<dbReference type="NCBIfam" id="TIGR03830">
    <property type="entry name" value="CxxCG_CxxCG_HTH"/>
    <property type="match status" value="1"/>
</dbReference>
<gene>
    <name evidence="2" type="ORF">DW858_05930</name>
</gene>
<comment type="caution">
    <text evidence="2">The sequence shown here is derived from an EMBL/GenBank/DDBJ whole genome shotgun (WGS) entry which is preliminary data.</text>
</comment>
<accession>A0A413YWY1</accession>
<dbReference type="InterPro" id="IPR001387">
    <property type="entry name" value="Cro/C1-type_HTH"/>
</dbReference>
<dbReference type="EMBL" id="QSHM01000005">
    <property type="protein sequence ID" value="RHC13591.1"/>
    <property type="molecule type" value="Genomic_DNA"/>
</dbReference>
<sequence>MNDYNLIRTIQIECPLCGKIHEVEERKRIAATIIKDEKVTYEEIYYFCPDSDEEENEFTTGKIENINLLNARNTYRKAKGLLTSDQIVAIRNMYDLSQVDLARLLGWGEATISRYESKAIQDEAYDNMLRIIKKNPKAVLELLQKNTDKFSTSKLISIKQKIMENLSSSGMEFLSRQSLESEYIRFQEPCDANGNTLLNIDKLEAVISYYAKRVNNLFKVKLMKMLWYADSLSFKNYQRTITGLVYCHDSMGALPIGHYKIVGLQNVNMQEEDGFEITKYHFLVNENINENILSTEERNVLDAVINKFNSFKSQEIVEYMHEEIAYKKTNDKEIIPFSLARQIKDF</sequence>
<dbReference type="CDD" id="cd00093">
    <property type="entry name" value="HTH_XRE"/>
    <property type="match status" value="1"/>
</dbReference>
<protein>
    <submittedName>
        <fullName evidence="2">DUF4065 domain-containing protein</fullName>
    </submittedName>
</protein>
<dbReference type="GO" id="GO:0003677">
    <property type="term" value="F:DNA binding"/>
    <property type="evidence" value="ECO:0007669"/>
    <property type="project" value="InterPro"/>
</dbReference>
<dbReference type="AlphaFoldDB" id="A0A413YWY1"/>
<dbReference type="InterPro" id="IPR010982">
    <property type="entry name" value="Lambda_DNA-bd_dom_sf"/>
</dbReference>
<dbReference type="Pfam" id="PF13274">
    <property type="entry name" value="SocA_Panacea"/>
    <property type="match status" value="1"/>
</dbReference>
<dbReference type="InterPro" id="IPR025272">
    <property type="entry name" value="SocA_Panacea"/>
</dbReference>
<proteinExistence type="predicted"/>
<dbReference type="Pfam" id="PF15731">
    <property type="entry name" value="MqsA_antitoxin"/>
    <property type="match status" value="1"/>
</dbReference>
<name>A0A413YWY1_9FIRM</name>
<dbReference type="Proteomes" id="UP000285844">
    <property type="component" value="Unassembled WGS sequence"/>
</dbReference>
<dbReference type="SUPFAM" id="SSF47413">
    <property type="entry name" value="lambda repressor-like DNA-binding domains"/>
    <property type="match status" value="1"/>
</dbReference>
<feature type="domain" description="HTH cro/C1-type" evidence="1">
    <location>
        <begin position="87"/>
        <end position="117"/>
    </location>
</feature>
<evidence type="ECO:0000313" key="3">
    <source>
        <dbReference type="Proteomes" id="UP000285844"/>
    </source>
</evidence>
<dbReference type="InterPro" id="IPR022452">
    <property type="entry name" value="MqsA"/>
</dbReference>
<dbReference type="Gene3D" id="1.10.260.40">
    <property type="entry name" value="lambda repressor-like DNA-binding domains"/>
    <property type="match status" value="1"/>
</dbReference>
<evidence type="ECO:0000259" key="1">
    <source>
        <dbReference type="PROSITE" id="PS50943"/>
    </source>
</evidence>